<proteinExistence type="inferred from homology"/>
<comment type="caution">
    <text evidence="6">The sequence shown here is derived from an EMBL/GenBank/DDBJ whole genome shotgun (WGS) entry which is preliminary data.</text>
</comment>
<dbReference type="SUPFAM" id="SSF46785">
    <property type="entry name" value="Winged helix' DNA-binding domain"/>
    <property type="match status" value="1"/>
</dbReference>
<dbReference type="Pfam" id="PF03466">
    <property type="entry name" value="LysR_substrate"/>
    <property type="match status" value="1"/>
</dbReference>
<name>A0ABW3X4B3_9HYPH</name>
<evidence type="ECO:0000259" key="5">
    <source>
        <dbReference type="PROSITE" id="PS50931"/>
    </source>
</evidence>
<dbReference type="Proteomes" id="UP001597176">
    <property type="component" value="Unassembled WGS sequence"/>
</dbReference>
<evidence type="ECO:0000313" key="6">
    <source>
        <dbReference type="EMBL" id="MFD1303709.1"/>
    </source>
</evidence>
<dbReference type="SUPFAM" id="SSF53850">
    <property type="entry name" value="Periplasmic binding protein-like II"/>
    <property type="match status" value="1"/>
</dbReference>
<dbReference type="RefSeq" id="WP_238205057.1">
    <property type="nucleotide sequence ID" value="NZ_JBHTND010000036.1"/>
</dbReference>
<evidence type="ECO:0000256" key="4">
    <source>
        <dbReference type="ARBA" id="ARBA00023163"/>
    </source>
</evidence>
<keyword evidence="7" id="KW-1185">Reference proteome</keyword>
<keyword evidence="2" id="KW-0805">Transcription regulation</keyword>
<dbReference type="PROSITE" id="PS50931">
    <property type="entry name" value="HTH_LYSR"/>
    <property type="match status" value="1"/>
</dbReference>
<dbReference type="Gene3D" id="3.40.190.290">
    <property type="match status" value="1"/>
</dbReference>
<dbReference type="PANTHER" id="PTHR30419:SF2">
    <property type="entry name" value="LYSR FAMILY TRANSCRIPTIONAL REGULATOR"/>
    <property type="match status" value="1"/>
</dbReference>
<dbReference type="InterPro" id="IPR050950">
    <property type="entry name" value="HTH-type_LysR_regulators"/>
</dbReference>
<dbReference type="InterPro" id="IPR000847">
    <property type="entry name" value="LysR_HTH_N"/>
</dbReference>
<evidence type="ECO:0000313" key="7">
    <source>
        <dbReference type="Proteomes" id="UP001597176"/>
    </source>
</evidence>
<dbReference type="Gene3D" id="1.10.10.10">
    <property type="entry name" value="Winged helix-like DNA-binding domain superfamily/Winged helix DNA-binding domain"/>
    <property type="match status" value="1"/>
</dbReference>
<dbReference type="CDD" id="cd08421">
    <property type="entry name" value="PBP2_LTTR_like_1"/>
    <property type="match status" value="1"/>
</dbReference>
<dbReference type="InterPro" id="IPR036388">
    <property type="entry name" value="WH-like_DNA-bd_sf"/>
</dbReference>
<organism evidence="6 7">
    <name type="scientific">Methylobacterium marchantiae</name>
    <dbReference type="NCBI Taxonomy" id="600331"/>
    <lineage>
        <taxon>Bacteria</taxon>
        <taxon>Pseudomonadati</taxon>
        <taxon>Pseudomonadota</taxon>
        <taxon>Alphaproteobacteria</taxon>
        <taxon>Hyphomicrobiales</taxon>
        <taxon>Methylobacteriaceae</taxon>
        <taxon>Methylobacterium</taxon>
    </lineage>
</organism>
<accession>A0ABW3X4B3</accession>
<keyword evidence="3" id="KW-0238">DNA-binding</keyword>
<protein>
    <submittedName>
        <fullName evidence="6">LysR substrate-binding domain-containing protein</fullName>
    </submittedName>
</protein>
<evidence type="ECO:0000256" key="3">
    <source>
        <dbReference type="ARBA" id="ARBA00023125"/>
    </source>
</evidence>
<dbReference type="PANTHER" id="PTHR30419">
    <property type="entry name" value="HTH-TYPE TRANSCRIPTIONAL REGULATOR YBHD"/>
    <property type="match status" value="1"/>
</dbReference>
<evidence type="ECO:0000256" key="1">
    <source>
        <dbReference type="ARBA" id="ARBA00009437"/>
    </source>
</evidence>
<evidence type="ECO:0000256" key="2">
    <source>
        <dbReference type="ARBA" id="ARBA00023015"/>
    </source>
</evidence>
<dbReference type="EMBL" id="JBHTND010000036">
    <property type="protein sequence ID" value="MFD1303709.1"/>
    <property type="molecule type" value="Genomic_DNA"/>
</dbReference>
<keyword evidence="4" id="KW-0804">Transcription</keyword>
<comment type="similarity">
    <text evidence="1">Belongs to the LysR transcriptional regulatory family.</text>
</comment>
<sequence>MMRFDLVDLGLFRHVAEAGSITHGAARANLALAAASSRIRAMEVSLGAALLSRSRQGVLLTPAGRALLAHARTLLEGVERMQGDLAAYSGGAIGQIKVLSNTHALTEFLPEALSAYLALHTGVSVDIVERTSDEIVGLVAEGAADLGIVSGTVDTGTLETHPFRQDRFVAVLPAGHPLGALEGVPFAEVLDYDLVGLDRASAITRFLADKAMRTGRPPMRLRVQLRGFDAVCRLVECGVGLGIVPETTARRAARSMGLDIVPLLDPWAARDLTICLRSLEGLPIFAREFVAHLREGGTRPGLGLPSGAGLG</sequence>
<dbReference type="Pfam" id="PF00126">
    <property type="entry name" value="HTH_1"/>
    <property type="match status" value="1"/>
</dbReference>
<dbReference type="InterPro" id="IPR036390">
    <property type="entry name" value="WH_DNA-bd_sf"/>
</dbReference>
<gene>
    <name evidence="6" type="ORF">ACFQ4G_19255</name>
</gene>
<feature type="domain" description="HTH lysR-type" evidence="5">
    <location>
        <begin position="4"/>
        <end position="61"/>
    </location>
</feature>
<reference evidence="7" key="1">
    <citation type="journal article" date="2019" name="Int. J. Syst. Evol. Microbiol.">
        <title>The Global Catalogue of Microorganisms (GCM) 10K type strain sequencing project: providing services to taxonomists for standard genome sequencing and annotation.</title>
        <authorList>
            <consortium name="The Broad Institute Genomics Platform"/>
            <consortium name="The Broad Institute Genome Sequencing Center for Infectious Disease"/>
            <person name="Wu L."/>
            <person name="Ma J."/>
        </authorList>
    </citation>
    <scope>NUCLEOTIDE SEQUENCE [LARGE SCALE GENOMIC DNA]</scope>
    <source>
        <strain evidence="7">CCUG 56108</strain>
    </source>
</reference>
<dbReference type="InterPro" id="IPR005119">
    <property type="entry name" value="LysR_subst-bd"/>
</dbReference>